<dbReference type="InterPro" id="IPR020449">
    <property type="entry name" value="Tscrpt_reg_AraC-type_HTH"/>
</dbReference>
<dbReference type="SUPFAM" id="SSF46689">
    <property type="entry name" value="Homeodomain-like"/>
    <property type="match status" value="2"/>
</dbReference>
<dbReference type="PROSITE" id="PS00041">
    <property type="entry name" value="HTH_ARAC_FAMILY_1"/>
    <property type="match status" value="1"/>
</dbReference>
<evidence type="ECO:0000256" key="2">
    <source>
        <dbReference type="ARBA" id="ARBA00023125"/>
    </source>
</evidence>
<dbReference type="InterPro" id="IPR037923">
    <property type="entry name" value="HTH-like"/>
</dbReference>
<reference evidence="6" key="1">
    <citation type="journal article" date="2019" name="Int. J. Syst. Evol. Microbiol.">
        <title>The Global Catalogue of Microorganisms (GCM) 10K type strain sequencing project: providing services to taxonomists for standard genome sequencing and annotation.</title>
        <authorList>
            <consortium name="The Broad Institute Genomics Platform"/>
            <consortium name="The Broad Institute Genome Sequencing Center for Infectious Disease"/>
            <person name="Wu L."/>
            <person name="Ma J."/>
        </authorList>
    </citation>
    <scope>NUCLEOTIDE SEQUENCE [LARGE SCALE GENOMIC DNA]</scope>
    <source>
        <strain evidence="6">CCUG 53270</strain>
    </source>
</reference>
<dbReference type="RefSeq" id="WP_345588932.1">
    <property type="nucleotide sequence ID" value="NZ_BAABJG010000015.1"/>
</dbReference>
<keyword evidence="6" id="KW-1185">Reference proteome</keyword>
<evidence type="ECO:0000256" key="1">
    <source>
        <dbReference type="ARBA" id="ARBA00023015"/>
    </source>
</evidence>
<dbReference type="EMBL" id="JBHTLU010000031">
    <property type="protein sequence ID" value="MFD1222984.1"/>
    <property type="molecule type" value="Genomic_DNA"/>
</dbReference>
<name>A0ABW3URQ6_9BACL</name>
<dbReference type="InterPro" id="IPR003313">
    <property type="entry name" value="AraC-bd"/>
</dbReference>
<keyword evidence="1" id="KW-0805">Transcription regulation</keyword>
<evidence type="ECO:0000256" key="3">
    <source>
        <dbReference type="ARBA" id="ARBA00023163"/>
    </source>
</evidence>
<accession>A0ABW3URQ6</accession>
<dbReference type="Pfam" id="PF12833">
    <property type="entry name" value="HTH_18"/>
    <property type="match status" value="1"/>
</dbReference>
<dbReference type="SUPFAM" id="SSF51215">
    <property type="entry name" value="Regulatory protein AraC"/>
    <property type="match status" value="1"/>
</dbReference>
<proteinExistence type="predicted"/>
<dbReference type="Gene3D" id="1.10.10.60">
    <property type="entry name" value="Homeodomain-like"/>
    <property type="match status" value="2"/>
</dbReference>
<dbReference type="PROSITE" id="PS01124">
    <property type="entry name" value="HTH_ARAC_FAMILY_2"/>
    <property type="match status" value="1"/>
</dbReference>
<dbReference type="Pfam" id="PF02311">
    <property type="entry name" value="AraC_binding"/>
    <property type="match status" value="1"/>
</dbReference>
<organism evidence="5 6">
    <name type="scientific">Paenibacillus vulneris</name>
    <dbReference type="NCBI Taxonomy" id="1133364"/>
    <lineage>
        <taxon>Bacteria</taxon>
        <taxon>Bacillati</taxon>
        <taxon>Bacillota</taxon>
        <taxon>Bacilli</taxon>
        <taxon>Bacillales</taxon>
        <taxon>Paenibacillaceae</taxon>
        <taxon>Paenibacillus</taxon>
    </lineage>
</organism>
<evidence type="ECO:0000259" key="4">
    <source>
        <dbReference type="PROSITE" id="PS01124"/>
    </source>
</evidence>
<gene>
    <name evidence="5" type="ORF">ACFQ4B_22965</name>
</gene>
<dbReference type="InterPro" id="IPR009057">
    <property type="entry name" value="Homeodomain-like_sf"/>
</dbReference>
<dbReference type="InterPro" id="IPR018060">
    <property type="entry name" value="HTH_AraC"/>
</dbReference>
<dbReference type="SMART" id="SM00342">
    <property type="entry name" value="HTH_ARAC"/>
    <property type="match status" value="1"/>
</dbReference>
<dbReference type="PANTHER" id="PTHR43280:SF28">
    <property type="entry name" value="HTH-TYPE TRANSCRIPTIONAL ACTIVATOR RHAS"/>
    <property type="match status" value="1"/>
</dbReference>
<evidence type="ECO:0000313" key="6">
    <source>
        <dbReference type="Proteomes" id="UP001597180"/>
    </source>
</evidence>
<dbReference type="Proteomes" id="UP001597180">
    <property type="component" value="Unassembled WGS sequence"/>
</dbReference>
<keyword evidence="2" id="KW-0238">DNA-binding</keyword>
<sequence>MEPDLYNDTGQFLFSYLNEKDVQLKPLQHYHNSFEFDFFIKADLHIFLKDNTYAIHDGNFFFINEYEIHRLFYSPNRPYERYVINFSKDFIKRLLSEAELVSILKWIVHKGPRKVETDLAQRESLLSLFSKIGYAYSRYTADQDAISLSEIRLNLLLLLIEYHRIASKQPGVPSSNPHIQALIRYIDDNYMNPITLEQLEVTFGLSKYYICHLFKETSRFTLFEYLLNRRVIEAKKLLENTDQDIIQIALSCGFQNLQHFYRIFKRSAKVTPLQYRKIRSARNCEQGQ</sequence>
<dbReference type="PANTHER" id="PTHR43280">
    <property type="entry name" value="ARAC-FAMILY TRANSCRIPTIONAL REGULATOR"/>
    <property type="match status" value="1"/>
</dbReference>
<dbReference type="PRINTS" id="PR00032">
    <property type="entry name" value="HTHARAC"/>
</dbReference>
<keyword evidence="3" id="KW-0804">Transcription</keyword>
<comment type="caution">
    <text evidence="5">The sequence shown here is derived from an EMBL/GenBank/DDBJ whole genome shotgun (WGS) entry which is preliminary data.</text>
</comment>
<protein>
    <submittedName>
        <fullName evidence="5">AraC family transcriptional regulator</fullName>
    </submittedName>
</protein>
<dbReference type="InterPro" id="IPR018062">
    <property type="entry name" value="HTH_AraC-typ_CS"/>
</dbReference>
<feature type="domain" description="HTH araC/xylS-type" evidence="4">
    <location>
        <begin position="180"/>
        <end position="278"/>
    </location>
</feature>
<evidence type="ECO:0000313" key="5">
    <source>
        <dbReference type="EMBL" id="MFD1222984.1"/>
    </source>
</evidence>